<dbReference type="Proteomes" id="UP000275408">
    <property type="component" value="Unassembled WGS sequence"/>
</dbReference>
<dbReference type="AlphaFoldDB" id="A0A3M6V5M0"/>
<name>A0A3M6V5M0_POCDA</name>
<evidence type="ECO:0000256" key="1">
    <source>
        <dbReference type="SAM" id="Phobius"/>
    </source>
</evidence>
<proteinExistence type="predicted"/>
<accession>A0A3M6V5M0</accession>
<keyword evidence="3" id="KW-1185">Reference proteome</keyword>
<keyword evidence="1" id="KW-0472">Membrane</keyword>
<keyword evidence="1" id="KW-1133">Transmembrane helix</keyword>
<organism evidence="2 3">
    <name type="scientific">Pocillopora damicornis</name>
    <name type="common">Cauliflower coral</name>
    <name type="synonym">Millepora damicornis</name>
    <dbReference type="NCBI Taxonomy" id="46731"/>
    <lineage>
        <taxon>Eukaryota</taxon>
        <taxon>Metazoa</taxon>
        <taxon>Cnidaria</taxon>
        <taxon>Anthozoa</taxon>
        <taxon>Hexacorallia</taxon>
        <taxon>Scleractinia</taxon>
        <taxon>Astrocoeniina</taxon>
        <taxon>Pocilloporidae</taxon>
        <taxon>Pocillopora</taxon>
    </lineage>
</organism>
<feature type="non-terminal residue" evidence="2">
    <location>
        <position position="1"/>
    </location>
</feature>
<gene>
    <name evidence="2" type="ORF">pdam_00007383</name>
</gene>
<evidence type="ECO:0000313" key="2">
    <source>
        <dbReference type="EMBL" id="RMX61236.1"/>
    </source>
</evidence>
<comment type="caution">
    <text evidence="2">The sequence shown here is derived from an EMBL/GenBank/DDBJ whole genome shotgun (WGS) entry which is preliminary data.</text>
</comment>
<sequence length="208" mass="23449">TKEVEKQKSTNTASPLVIVLAWGSKKDSAATASSILWLLHLHAAEYLNYLNLRRTTTRTMGSVVSHVETEAIIYRTFAKRLLLHWAQSSEYDILYPLIRVSLKAEPGCGTAYLVTFMQQHLYMILNLTYITKFSKFSAVSQDSQTMARLHKTSSSMTTLTGVPKGQCETDLIDRSRNGPKLHILVAAFTFAIVNTTTQYSIFWDKPTH</sequence>
<evidence type="ECO:0000313" key="3">
    <source>
        <dbReference type="Proteomes" id="UP000275408"/>
    </source>
</evidence>
<dbReference type="EMBL" id="RCHS01000065">
    <property type="protein sequence ID" value="RMX61236.1"/>
    <property type="molecule type" value="Genomic_DNA"/>
</dbReference>
<keyword evidence="1" id="KW-0812">Transmembrane</keyword>
<protein>
    <submittedName>
        <fullName evidence="2">Uncharacterized protein</fullName>
    </submittedName>
</protein>
<feature type="transmembrane region" description="Helical" evidence="1">
    <location>
        <begin position="181"/>
        <end position="202"/>
    </location>
</feature>
<reference evidence="2 3" key="1">
    <citation type="journal article" date="2018" name="Sci. Rep.">
        <title>Comparative analysis of the Pocillopora damicornis genome highlights role of immune system in coral evolution.</title>
        <authorList>
            <person name="Cunning R."/>
            <person name="Bay R.A."/>
            <person name="Gillette P."/>
            <person name="Baker A.C."/>
            <person name="Traylor-Knowles N."/>
        </authorList>
    </citation>
    <scope>NUCLEOTIDE SEQUENCE [LARGE SCALE GENOMIC DNA]</scope>
    <source>
        <strain evidence="2">RSMAS</strain>
        <tissue evidence="2">Whole animal</tissue>
    </source>
</reference>
<feature type="non-terminal residue" evidence="2">
    <location>
        <position position="208"/>
    </location>
</feature>